<proteinExistence type="predicted"/>
<dbReference type="AlphaFoldDB" id="A0A4Y9YM39"/>
<protein>
    <submittedName>
        <fullName evidence="1">Uncharacterized protein</fullName>
    </submittedName>
</protein>
<reference evidence="1 2" key="1">
    <citation type="submission" date="2019-02" db="EMBL/GenBank/DDBJ databases">
        <title>Genome sequencing of the rare red list fungi Dentipellis fragilis.</title>
        <authorList>
            <person name="Buettner E."/>
            <person name="Kellner H."/>
        </authorList>
    </citation>
    <scope>NUCLEOTIDE SEQUENCE [LARGE SCALE GENOMIC DNA]</scope>
    <source>
        <strain evidence="1 2">DSM 105465</strain>
    </source>
</reference>
<gene>
    <name evidence="1" type="ORF">EVG20_g6262</name>
</gene>
<dbReference type="EMBL" id="SEOQ01000410">
    <property type="protein sequence ID" value="TFY63554.1"/>
    <property type="molecule type" value="Genomic_DNA"/>
</dbReference>
<organism evidence="1 2">
    <name type="scientific">Dentipellis fragilis</name>
    <dbReference type="NCBI Taxonomy" id="205917"/>
    <lineage>
        <taxon>Eukaryota</taxon>
        <taxon>Fungi</taxon>
        <taxon>Dikarya</taxon>
        <taxon>Basidiomycota</taxon>
        <taxon>Agaricomycotina</taxon>
        <taxon>Agaricomycetes</taxon>
        <taxon>Russulales</taxon>
        <taxon>Hericiaceae</taxon>
        <taxon>Dentipellis</taxon>
    </lineage>
</organism>
<comment type="caution">
    <text evidence="1">The sequence shown here is derived from an EMBL/GenBank/DDBJ whole genome shotgun (WGS) entry which is preliminary data.</text>
</comment>
<evidence type="ECO:0000313" key="2">
    <source>
        <dbReference type="Proteomes" id="UP000298327"/>
    </source>
</evidence>
<sequence length="243" mass="28190">MWQSLEAYPQHISLRPLLRQGLSPRSHFFQKSDLLTLVTMDGPLPAPYYAEFEVDSEGNYIPDPKFGYKLTAESMENRREVQRVGSLWHSLLIAILQWRAAHFKGREPMLKLPPHLQVSPSRPAHTLPKLLFGFALTFSQAFAYAKRRKLKLLNEKSDPVLRPSFAALKTITDLDRRTGADLSYQIPRVEGFDFMIALYANLTLEDDQLEEEEEKEVIEIIQRELRISDPPKWYWDGTFIENS</sequence>
<keyword evidence="2" id="KW-1185">Reference proteome</keyword>
<dbReference type="OrthoDB" id="10330885at2759"/>
<accession>A0A4Y9YM39</accession>
<name>A0A4Y9YM39_9AGAM</name>
<dbReference type="Proteomes" id="UP000298327">
    <property type="component" value="Unassembled WGS sequence"/>
</dbReference>
<evidence type="ECO:0000313" key="1">
    <source>
        <dbReference type="EMBL" id="TFY63554.1"/>
    </source>
</evidence>